<dbReference type="Pfam" id="PF00001">
    <property type="entry name" value="7tm_1"/>
    <property type="match status" value="1"/>
</dbReference>
<evidence type="ECO:0000256" key="8">
    <source>
        <dbReference type="ARBA" id="ARBA00023224"/>
    </source>
</evidence>
<dbReference type="Gene3D" id="1.20.1070.10">
    <property type="entry name" value="Rhodopsin 7-helix transmembrane proteins"/>
    <property type="match status" value="2"/>
</dbReference>
<evidence type="ECO:0000256" key="4">
    <source>
        <dbReference type="ARBA" id="ARBA00022989"/>
    </source>
</evidence>
<feature type="transmembrane region" description="Helical" evidence="10">
    <location>
        <begin position="27"/>
        <end position="49"/>
    </location>
</feature>
<sequence length="668" mass="74997">MNGTIMRHQIEKEHVESERELVDVVEIVYLSLSVCIGTLLNSVAVVRLLRYSKSPSSQAKHHCLVRPLHMNPFAMFKFNLAITDFAILFIHALGKMVWLLSYRWLFGDFGCRLYQFLSAFVYYSNSNVIVAIGLDRLKVVYSGQMQCVSSCTRRVRIFLLIAWLLAALCALPQLFFWTNFELGLGWSQCTTIWQIAEYTQTTNLISRVNFTTTISDIQQQKKDHSWSAHANTQLLYELLHQVIVFIIPLISLSASYLLIVVRVLRYSLRPPPNSNLCSFRGLKCAAQWAADDGQPTDCEGTREGGGQWPKANNQRGRRSANTRNFLRRLHLLRQSGGEEHLLRPSFSSSSGRTFNKLSTTKNATNRCFGPPQNAAKNKNGKNGICRQCAAPPPSPNLFKSDGQANNKNNGTECQTRTTTTAFEVQFPLFVEENGTKGTDYRRPIIAESANEQLLTLLAKKAATNEAEKGAKSDESGKRNGGMELCNFPQWHRFRPNRRGFSPLFVNTLVPPSAEEAGEHHYVSHRSQEVISSFCASNSSTRPLMPRGVVRPQMLPRAMPGGVRIAAGQHRTMFFAGRQPSAVGEATGASVGAPISPLWRRQMRSKVFIRSLLIVAAHCAFWLPYNLLNLLRFTDETLYNELVDRGALLVEDLIIMNSLINPVLYGYGK</sequence>
<feature type="transmembrane region" description="Helical" evidence="10">
    <location>
        <begin position="113"/>
        <end position="134"/>
    </location>
</feature>
<evidence type="ECO:0000256" key="2">
    <source>
        <dbReference type="ARBA" id="ARBA00022475"/>
    </source>
</evidence>
<comment type="caution">
    <text evidence="12">The sequence shown here is derived from an EMBL/GenBank/DDBJ whole genome shotgun (WGS) entry which is preliminary data.</text>
</comment>
<organism evidence="12 13">
    <name type="scientific">Heterodera trifolii</name>
    <dbReference type="NCBI Taxonomy" id="157864"/>
    <lineage>
        <taxon>Eukaryota</taxon>
        <taxon>Metazoa</taxon>
        <taxon>Ecdysozoa</taxon>
        <taxon>Nematoda</taxon>
        <taxon>Chromadorea</taxon>
        <taxon>Rhabditida</taxon>
        <taxon>Tylenchina</taxon>
        <taxon>Tylenchomorpha</taxon>
        <taxon>Tylenchoidea</taxon>
        <taxon>Heteroderidae</taxon>
        <taxon>Heteroderinae</taxon>
        <taxon>Heterodera</taxon>
    </lineage>
</organism>
<accession>A0ABD2I6N3</accession>
<evidence type="ECO:0000256" key="7">
    <source>
        <dbReference type="ARBA" id="ARBA00023170"/>
    </source>
</evidence>
<feature type="transmembrane region" description="Helical" evidence="10">
    <location>
        <begin position="70"/>
        <end position="93"/>
    </location>
</feature>
<reference evidence="12 13" key="1">
    <citation type="submission" date="2024-10" db="EMBL/GenBank/DDBJ databases">
        <authorList>
            <person name="Kim D."/>
        </authorList>
    </citation>
    <scope>NUCLEOTIDE SEQUENCE [LARGE SCALE GENOMIC DNA]</scope>
    <source>
        <strain evidence="12">BH-2024</strain>
    </source>
</reference>
<feature type="region of interest" description="Disordered" evidence="9">
    <location>
        <begin position="295"/>
        <end position="320"/>
    </location>
</feature>
<proteinExistence type="predicted"/>
<dbReference type="EMBL" id="JBICBT010001324">
    <property type="protein sequence ID" value="KAL3073106.1"/>
    <property type="molecule type" value="Genomic_DNA"/>
</dbReference>
<dbReference type="PROSITE" id="PS50262">
    <property type="entry name" value="G_PROTEIN_RECEP_F1_2"/>
    <property type="match status" value="1"/>
</dbReference>
<evidence type="ECO:0000313" key="13">
    <source>
        <dbReference type="Proteomes" id="UP001620626"/>
    </source>
</evidence>
<protein>
    <recommendedName>
        <fullName evidence="11">G-protein coupled receptors family 1 profile domain-containing protein</fullName>
    </recommendedName>
</protein>
<feature type="transmembrane region" description="Helical" evidence="10">
    <location>
        <begin position="242"/>
        <end position="264"/>
    </location>
</feature>
<evidence type="ECO:0000256" key="10">
    <source>
        <dbReference type="SAM" id="Phobius"/>
    </source>
</evidence>
<evidence type="ECO:0000313" key="12">
    <source>
        <dbReference type="EMBL" id="KAL3073106.1"/>
    </source>
</evidence>
<keyword evidence="3 10" id="KW-0812">Transmembrane</keyword>
<dbReference type="InterPro" id="IPR017452">
    <property type="entry name" value="GPCR_Rhodpsn_7TM"/>
</dbReference>
<name>A0ABD2I6N3_9BILA</name>
<keyword evidence="8" id="KW-0807">Transducer</keyword>
<keyword evidence="2" id="KW-1003">Cell membrane</keyword>
<evidence type="ECO:0000256" key="1">
    <source>
        <dbReference type="ARBA" id="ARBA00004651"/>
    </source>
</evidence>
<keyword evidence="6 10" id="KW-0472">Membrane</keyword>
<evidence type="ECO:0000256" key="5">
    <source>
        <dbReference type="ARBA" id="ARBA00023040"/>
    </source>
</evidence>
<feature type="transmembrane region" description="Helical" evidence="10">
    <location>
        <begin position="646"/>
        <end position="666"/>
    </location>
</feature>
<dbReference type="PRINTS" id="PR00237">
    <property type="entry name" value="GPCRRHODOPSN"/>
</dbReference>
<dbReference type="SUPFAM" id="SSF81321">
    <property type="entry name" value="Family A G protein-coupled receptor-like"/>
    <property type="match status" value="1"/>
</dbReference>
<evidence type="ECO:0000259" key="11">
    <source>
        <dbReference type="PROSITE" id="PS50262"/>
    </source>
</evidence>
<keyword evidence="4 10" id="KW-1133">Transmembrane helix</keyword>
<evidence type="ECO:0000256" key="6">
    <source>
        <dbReference type="ARBA" id="ARBA00023136"/>
    </source>
</evidence>
<evidence type="ECO:0000256" key="3">
    <source>
        <dbReference type="ARBA" id="ARBA00022692"/>
    </source>
</evidence>
<dbReference type="PANTHER" id="PTHR24230:SF154">
    <property type="entry name" value="G-PROTEIN COUPLED RECEPTORS FAMILY 1 PROFILE DOMAIN-CONTAINING PROTEIN"/>
    <property type="match status" value="1"/>
</dbReference>
<dbReference type="InterPro" id="IPR000276">
    <property type="entry name" value="GPCR_Rhodpsn"/>
</dbReference>
<keyword evidence="7" id="KW-0675">Receptor</keyword>
<feature type="transmembrane region" description="Helical" evidence="10">
    <location>
        <begin position="155"/>
        <end position="177"/>
    </location>
</feature>
<dbReference type="AlphaFoldDB" id="A0ABD2I6N3"/>
<gene>
    <name evidence="12" type="ORF">niasHT_035382</name>
</gene>
<keyword evidence="13" id="KW-1185">Reference proteome</keyword>
<keyword evidence="5" id="KW-0297">G-protein coupled receptor</keyword>
<comment type="subcellular location">
    <subcellularLocation>
        <location evidence="1">Cell membrane</location>
        <topology evidence="1">Multi-pass membrane protein</topology>
    </subcellularLocation>
</comment>
<feature type="domain" description="G-protein coupled receptors family 1 profile" evidence="11">
    <location>
        <begin position="40"/>
        <end position="664"/>
    </location>
</feature>
<feature type="transmembrane region" description="Helical" evidence="10">
    <location>
        <begin position="606"/>
        <end position="626"/>
    </location>
</feature>
<evidence type="ECO:0000256" key="9">
    <source>
        <dbReference type="SAM" id="MobiDB-lite"/>
    </source>
</evidence>
<dbReference type="GO" id="GO:0004930">
    <property type="term" value="F:G protein-coupled receptor activity"/>
    <property type="evidence" value="ECO:0007669"/>
    <property type="project" value="UniProtKB-KW"/>
</dbReference>
<dbReference type="Proteomes" id="UP001620626">
    <property type="component" value="Unassembled WGS sequence"/>
</dbReference>
<dbReference type="GO" id="GO:0005886">
    <property type="term" value="C:plasma membrane"/>
    <property type="evidence" value="ECO:0007669"/>
    <property type="project" value="UniProtKB-SubCell"/>
</dbReference>
<dbReference type="PANTHER" id="PTHR24230">
    <property type="entry name" value="G-PROTEIN COUPLED RECEPTOR"/>
    <property type="match status" value="1"/>
</dbReference>